<dbReference type="InterPro" id="IPR050789">
    <property type="entry name" value="Diverse_Enzym_Activities"/>
</dbReference>
<dbReference type="InterPro" id="IPR012338">
    <property type="entry name" value="Beta-lactam/transpept-like"/>
</dbReference>
<dbReference type="AlphaFoldDB" id="A0A1Y2PFJ3"/>
<feature type="domain" description="Beta-lactamase-related" evidence="1">
    <location>
        <begin position="237"/>
        <end position="512"/>
    </location>
</feature>
<keyword evidence="3" id="KW-1185">Reference proteome</keyword>
<dbReference type="EMBL" id="LAPZ01000001">
    <property type="protein sequence ID" value="OSY89266.1"/>
    <property type="molecule type" value="Genomic_DNA"/>
</dbReference>
<evidence type="ECO:0000313" key="3">
    <source>
        <dbReference type="Proteomes" id="UP000194221"/>
    </source>
</evidence>
<evidence type="ECO:0000313" key="2">
    <source>
        <dbReference type="EMBL" id="OSY89266.1"/>
    </source>
</evidence>
<protein>
    <submittedName>
        <fullName evidence="2">Beta-lactamase</fullName>
    </submittedName>
</protein>
<dbReference type="Gene3D" id="3.40.710.10">
    <property type="entry name" value="DD-peptidase/beta-lactamase superfamily"/>
    <property type="match status" value="1"/>
</dbReference>
<dbReference type="PROSITE" id="PS51257">
    <property type="entry name" value="PROKAR_LIPOPROTEIN"/>
    <property type="match status" value="1"/>
</dbReference>
<sequence>MKYIKPLHLALVILFISCGTSKKVTPVLFSKNDIKTSSKKEVYIENFTLNKDEYLTANFILKKPLIESLKELSEKDLPKEELLKKGNFQFSFFVDDQLIHTENLNIGAGTPDSKVQELKYKVPLIYPKMLDHWGWFTWLKFMKMSGGRDAFNDNKHKLTVEVRSYLNDASLKVGKLLAKGNIDIKVEELPYDKNLISIQNIKPIKDFKISKELYNKQKIEALNKKIAQGRFEHINGIVILKNGELLLEEYFNESKRESLHDPRSVGKTIASTITGIAIDEEHIKNENVKLNEFYDLKRYKNHSQKKENVTLKSLLTMSSGFVGDDNDYSSIGNENRMYPTDNWVKFALDLPMDTNKKVGEKYSYFTAGVVVLGDILQKTVPGGLENYADKKLFKPLNINNYKWEYTPQNVANTAGGIRLRAIDFAKYGQLYKNNGKWEGKQLLSSEWVKKSLIKHVKQPNKDNAYYGFLFWNKTYTINGKSYETYFCTGNGGNKIFIFKDIPFVIVITASGYNLPYMHTDVDKMMIDYILPAILK</sequence>
<dbReference type="STRING" id="1635173.WH52_01070"/>
<proteinExistence type="predicted"/>
<accession>A0A1Y2PFJ3</accession>
<dbReference type="PANTHER" id="PTHR43283:SF7">
    <property type="entry name" value="BETA-LACTAMASE-RELATED DOMAIN-CONTAINING PROTEIN"/>
    <property type="match status" value="1"/>
</dbReference>
<dbReference type="Pfam" id="PF00144">
    <property type="entry name" value="Beta-lactamase"/>
    <property type="match status" value="1"/>
</dbReference>
<evidence type="ECO:0000259" key="1">
    <source>
        <dbReference type="Pfam" id="PF00144"/>
    </source>
</evidence>
<comment type="caution">
    <text evidence="2">The sequence shown here is derived from an EMBL/GenBank/DDBJ whole genome shotgun (WGS) entry which is preliminary data.</text>
</comment>
<dbReference type="OrthoDB" id="9773047at2"/>
<reference evidence="2 3" key="1">
    <citation type="submission" date="2015-03" db="EMBL/GenBank/DDBJ databases">
        <title>Genome sequence of Tenacibaculum sp. S2-2, isolated from intestinal microbiota of sea cucumber, Apostichopus japonicas.</title>
        <authorList>
            <person name="Shao Z."/>
            <person name="Wang L."/>
            <person name="Li X."/>
        </authorList>
    </citation>
    <scope>NUCLEOTIDE SEQUENCE [LARGE SCALE GENOMIC DNA]</scope>
    <source>
        <strain evidence="2 3">S2-2</strain>
    </source>
</reference>
<name>A0A1Y2PFJ3_9FLAO</name>
<gene>
    <name evidence="2" type="ORF">WH52_01070</name>
</gene>
<organism evidence="2 3">
    <name type="scientific">Tenacibaculum holothuriorum</name>
    <dbReference type="NCBI Taxonomy" id="1635173"/>
    <lineage>
        <taxon>Bacteria</taxon>
        <taxon>Pseudomonadati</taxon>
        <taxon>Bacteroidota</taxon>
        <taxon>Flavobacteriia</taxon>
        <taxon>Flavobacteriales</taxon>
        <taxon>Flavobacteriaceae</taxon>
        <taxon>Tenacibaculum</taxon>
    </lineage>
</organism>
<dbReference type="RefSeq" id="WP_086029066.1">
    <property type="nucleotide sequence ID" value="NZ_LAPZ01000001.1"/>
</dbReference>
<dbReference type="PANTHER" id="PTHR43283">
    <property type="entry name" value="BETA-LACTAMASE-RELATED"/>
    <property type="match status" value="1"/>
</dbReference>
<dbReference type="Proteomes" id="UP000194221">
    <property type="component" value="Unassembled WGS sequence"/>
</dbReference>
<dbReference type="InterPro" id="IPR001466">
    <property type="entry name" value="Beta-lactam-related"/>
</dbReference>
<dbReference type="SUPFAM" id="SSF56601">
    <property type="entry name" value="beta-lactamase/transpeptidase-like"/>
    <property type="match status" value="1"/>
</dbReference>
<dbReference type="InParanoid" id="A0A1Y2PFJ3"/>